<reference evidence="2 3" key="1">
    <citation type="journal article" date="2023" name="J. Hered.">
        <title>Chromosome-level genome of the wood stork (Mycteria americana) provides insight into avian chromosome evolution.</title>
        <authorList>
            <person name="Flamio R. Jr."/>
            <person name="Ramstad K.M."/>
        </authorList>
    </citation>
    <scope>NUCLEOTIDE SEQUENCE [LARGE SCALE GENOMIC DNA]</scope>
    <source>
        <strain evidence="2">JAX WOST 10</strain>
    </source>
</reference>
<evidence type="ECO:0000313" key="3">
    <source>
        <dbReference type="Proteomes" id="UP001333110"/>
    </source>
</evidence>
<organism evidence="2 3">
    <name type="scientific">Mycteria americana</name>
    <name type="common">Wood stork</name>
    <dbReference type="NCBI Taxonomy" id="33587"/>
    <lineage>
        <taxon>Eukaryota</taxon>
        <taxon>Metazoa</taxon>
        <taxon>Chordata</taxon>
        <taxon>Craniata</taxon>
        <taxon>Vertebrata</taxon>
        <taxon>Euteleostomi</taxon>
        <taxon>Archelosauria</taxon>
        <taxon>Archosauria</taxon>
        <taxon>Dinosauria</taxon>
        <taxon>Saurischia</taxon>
        <taxon>Theropoda</taxon>
        <taxon>Coelurosauria</taxon>
        <taxon>Aves</taxon>
        <taxon>Neognathae</taxon>
        <taxon>Neoaves</taxon>
        <taxon>Aequornithes</taxon>
        <taxon>Ciconiiformes</taxon>
        <taxon>Ciconiidae</taxon>
        <taxon>Mycteria</taxon>
    </lineage>
</organism>
<dbReference type="EMBL" id="JAUNZN010000036">
    <property type="protein sequence ID" value="KAK4806680.1"/>
    <property type="molecule type" value="Genomic_DNA"/>
</dbReference>
<feature type="compositionally biased region" description="Basic and acidic residues" evidence="1">
    <location>
        <begin position="263"/>
        <end position="275"/>
    </location>
</feature>
<dbReference type="Proteomes" id="UP001333110">
    <property type="component" value="Unassembled WGS sequence"/>
</dbReference>
<comment type="caution">
    <text evidence="2">The sequence shown here is derived from an EMBL/GenBank/DDBJ whole genome shotgun (WGS) entry which is preliminary data.</text>
</comment>
<feature type="region of interest" description="Disordered" evidence="1">
    <location>
        <begin position="263"/>
        <end position="306"/>
    </location>
</feature>
<proteinExistence type="predicted"/>
<accession>A0AAN7N259</accession>
<name>A0AAN7N259_MYCAM</name>
<dbReference type="AlphaFoldDB" id="A0AAN7N259"/>
<gene>
    <name evidence="2" type="ORF">QYF61_027681</name>
</gene>
<evidence type="ECO:0000313" key="2">
    <source>
        <dbReference type="EMBL" id="KAK4806680.1"/>
    </source>
</evidence>
<feature type="region of interest" description="Disordered" evidence="1">
    <location>
        <begin position="140"/>
        <end position="214"/>
    </location>
</feature>
<evidence type="ECO:0000256" key="1">
    <source>
        <dbReference type="SAM" id="MobiDB-lite"/>
    </source>
</evidence>
<keyword evidence="3" id="KW-1185">Reference proteome</keyword>
<protein>
    <submittedName>
        <fullName evidence="2">Uncharacterized protein</fullName>
    </submittedName>
</protein>
<sequence length="325" mass="36138">MVPDSNCNFAFDAASNCSSVHFNLIMFIAYNHSVYQSLAKNETNYINPAFGGRANLVVLAIDVIQSSKWRETCVGAPGPQKSSEHNARMETVVMEALFAYEESRKVPSNFSCEDENLFTQSGSETVSAKEEVAESIVTKVDNAHPSINGQHKVRRKSWDTEDEFLGQCESEDSRDKEKPRKSKEPELISTENPLSIKGSLESKETLGQASSVKSDMGCISQKLAPLEITDKCQDTKDIANNYVEEPPVNDSSITKLDKVLESQRKSSHCDKDFDKSSQAYSSRSHKDFHCKSRRPHNALSRGEDVHRFSSHRANLTSLFGTSAAI</sequence>
<feature type="compositionally biased region" description="Basic and acidic residues" evidence="1">
    <location>
        <begin position="171"/>
        <end position="186"/>
    </location>
</feature>
<feature type="compositionally biased region" description="Acidic residues" evidence="1">
    <location>
        <begin position="160"/>
        <end position="170"/>
    </location>
</feature>